<dbReference type="InterPro" id="IPR036890">
    <property type="entry name" value="HATPase_C_sf"/>
</dbReference>
<dbReference type="Gene3D" id="3.30.565.10">
    <property type="entry name" value="Histidine kinase-like ATPase, C-terminal domain"/>
    <property type="match status" value="1"/>
</dbReference>
<evidence type="ECO:0000256" key="8">
    <source>
        <dbReference type="SAM" id="Phobius"/>
    </source>
</evidence>
<proteinExistence type="predicted"/>
<dbReference type="Pfam" id="PF07568">
    <property type="entry name" value="HisKA_2"/>
    <property type="match status" value="1"/>
</dbReference>
<evidence type="ECO:0000256" key="4">
    <source>
        <dbReference type="ARBA" id="ARBA00022679"/>
    </source>
</evidence>
<evidence type="ECO:0000256" key="7">
    <source>
        <dbReference type="ARBA" id="ARBA00022840"/>
    </source>
</evidence>
<evidence type="ECO:0000256" key="5">
    <source>
        <dbReference type="ARBA" id="ARBA00022741"/>
    </source>
</evidence>
<dbReference type="InterPro" id="IPR011495">
    <property type="entry name" value="Sig_transdc_His_kin_sub2_dim/P"/>
</dbReference>
<dbReference type="GO" id="GO:0004673">
    <property type="term" value="F:protein histidine kinase activity"/>
    <property type="evidence" value="ECO:0007669"/>
    <property type="project" value="UniProtKB-EC"/>
</dbReference>
<dbReference type="Proteomes" id="UP000184387">
    <property type="component" value="Unassembled WGS sequence"/>
</dbReference>
<evidence type="ECO:0000256" key="2">
    <source>
        <dbReference type="ARBA" id="ARBA00012438"/>
    </source>
</evidence>
<organism evidence="10 11">
    <name type="scientific">Muricoccus roseus</name>
    <dbReference type="NCBI Taxonomy" id="198092"/>
    <lineage>
        <taxon>Bacteria</taxon>
        <taxon>Pseudomonadati</taxon>
        <taxon>Pseudomonadota</taxon>
        <taxon>Alphaproteobacteria</taxon>
        <taxon>Acetobacterales</taxon>
        <taxon>Roseomonadaceae</taxon>
        <taxon>Muricoccus</taxon>
    </lineage>
</organism>
<dbReference type="Gene3D" id="3.30.450.20">
    <property type="entry name" value="PAS domain"/>
    <property type="match status" value="1"/>
</dbReference>
<dbReference type="SUPFAM" id="SSF55874">
    <property type="entry name" value="ATPase domain of HSP90 chaperone/DNA topoisomerase II/histidine kinase"/>
    <property type="match status" value="1"/>
</dbReference>
<dbReference type="RefSeq" id="WP_139281366.1">
    <property type="nucleotide sequence ID" value="NZ_FQZF01000020.1"/>
</dbReference>
<feature type="domain" description="Histidine kinase" evidence="9">
    <location>
        <begin position="381"/>
        <end position="582"/>
    </location>
</feature>
<accession>A0A1M6M172</accession>
<keyword evidence="8" id="KW-1133">Transmembrane helix</keyword>
<dbReference type="InterPro" id="IPR004358">
    <property type="entry name" value="Sig_transdc_His_kin-like_C"/>
</dbReference>
<keyword evidence="7" id="KW-0067">ATP-binding</keyword>
<protein>
    <recommendedName>
        <fullName evidence="2">histidine kinase</fullName>
        <ecNumber evidence="2">2.7.13.3</ecNumber>
    </recommendedName>
</protein>
<evidence type="ECO:0000256" key="3">
    <source>
        <dbReference type="ARBA" id="ARBA00022553"/>
    </source>
</evidence>
<evidence type="ECO:0000313" key="11">
    <source>
        <dbReference type="Proteomes" id="UP000184387"/>
    </source>
</evidence>
<dbReference type="PANTHER" id="PTHR41523">
    <property type="entry name" value="TWO-COMPONENT SYSTEM SENSOR PROTEIN"/>
    <property type="match status" value="1"/>
</dbReference>
<keyword evidence="8" id="KW-0812">Transmembrane</keyword>
<dbReference type="PANTHER" id="PTHR41523:SF8">
    <property type="entry name" value="ETHYLENE RESPONSE SENSOR PROTEIN"/>
    <property type="match status" value="1"/>
</dbReference>
<dbReference type="PRINTS" id="PR00344">
    <property type="entry name" value="BCTRLSENSOR"/>
</dbReference>
<dbReference type="EC" id="2.7.13.3" evidence="2"/>
<keyword evidence="6 10" id="KW-0418">Kinase</keyword>
<evidence type="ECO:0000256" key="6">
    <source>
        <dbReference type="ARBA" id="ARBA00022777"/>
    </source>
</evidence>
<feature type="transmembrane region" description="Helical" evidence="8">
    <location>
        <begin position="21"/>
        <end position="45"/>
    </location>
</feature>
<dbReference type="PROSITE" id="PS50109">
    <property type="entry name" value="HIS_KIN"/>
    <property type="match status" value="1"/>
</dbReference>
<dbReference type="InterPro" id="IPR003594">
    <property type="entry name" value="HATPase_dom"/>
</dbReference>
<comment type="catalytic activity">
    <reaction evidence="1">
        <text>ATP + protein L-histidine = ADP + protein N-phospho-L-histidine.</text>
        <dbReference type="EC" id="2.7.13.3"/>
    </reaction>
</comment>
<dbReference type="Pfam" id="PF02518">
    <property type="entry name" value="HATPase_c"/>
    <property type="match status" value="1"/>
</dbReference>
<dbReference type="GO" id="GO:0005524">
    <property type="term" value="F:ATP binding"/>
    <property type="evidence" value="ECO:0007669"/>
    <property type="project" value="UniProtKB-KW"/>
</dbReference>
<sequence>MLRRDRFARLRRRLASSLGGIRGRMIVLLMVAGIPVASIAVTNSLQDYQAALDEGRRGVETLRTLMAARYGVALGLSESILAALARQDPRQNPSPDSPAGEGGCAAGFRRLAELHPGDIASLSVVVPGQPPVCGTVPAGFDVGPLLREALASGAPAYGAFLPGGAGQAPTLPVVMPGVSSAGSGTAGWAVVGTLVLRDYAGAPGTPPSGGRASADMVWLVDREDRVIAPGRPATPALDPGILARLGESGEVVEGRRGETAYAGARLNPGLRLVVGHPVGAVKEAARAVLLQRIMELATFLVACLAAIVVGADLAMVRPLRLLSARVRGWRPGNPFRVSPSGTEPREVRAVEQAFSEAAAALARREADLRAALEQRDALMAEIHHRVKNNLQIVSSLLNLQAGRIGDPAAAEEFLAARNRVRALATLHRHLYMQHSFEAVSLVPFLTELTNQQFASHNESPGERLALKLDVADIAISTDQAVSLSLLVTEAVGNAVEHAFPDDMRGTVWLTLATDGSAAEGGEVTLTIRDDGIGLPDRKDRPRGLGLQLMEGFAKQLGGPLVGGRVEGEGGGTRWTVRFPVRENPAPRAMTS</sequence>
<evidence type="ECO:0000259" key="9">
    <source>
        <dbReference type="PROSITE" id="PS50109"/>
    </source>
</evidence>
<dbReference type="EMBL" id="FQZF01000020">
    <property type="protein sequence ID" value="SHJ77239.1"/>
    <property type="molecule type" value="Genomic_DNA"/>
</dbReference>
<reference evidence="10 11" key="1">
    <citation type="submission" date="2016-11" db="EMBL/GenBank/DDBJ databases">
        <authorList>
            <person name="Jaros S."/>
            <person name="Januszkiewicz K."/>
            <person name="Wedrychowicz H."/>
        </authorList>
    </citation>
    <scope>NUCLEOTIDE SEQUENCE [LARGE SCALE GENOMIC DNA]</scope>
    <source>
        <strain evidence="10 11">DSM 14916</strain>
    </source>
</reference>
<keyword evidence="3" id="KW-0597">Phosphoprotein</keyword>
<dbReference type="InterPro" id="IPR005467">
    <property type="entry name" value="His_kinase_dom"/>
</dbReference>
<dbReference type="SMART" id="SM00387">
    <property type="entry name" value="HATPase_c"/>
    <property type="match status" value="1"/>
</dbReference>
<gene>
    <name evidence="10" type="ORF">SAMN02745194_03313</name>
</gene>
<name>A0A1M6M172_9PROT</name>
<dbReference type="STRING" id="198092.SAMN02745194_03313"/>
<evidence type="ECO:0000256" key="1">
    <source>
        <dbReference type="ARBA" id="ARBA00000085"/>
    </source>
</evidence>
<keyword evidence="5" id="KW-0547">Nucleotide-binding</keyword>
<keyword evidence="11" id="KW-1185">Reference proteome</keyword>
<dbReference type="OrthoDB" id="9767435at2"/>
<dbReference type="AlphaFoldDB" id="A0A1M6M172"/>
<keyword evidence="4" id="KW-0808">Transferase</keyword>
<evidence type="ECO:0000313" key="10">
    <source>
        <dbReference type="EMBL" id="SHJ77239.1"/>
    </source>
</evidence>
<keyword evidence="8" id="KW-0472">Membrane</keyword>